<dbReference type="InterPro" id="IPR016628">
    <property type="entry name" value="ATPase_SAG2001_prd"/>
</dbReference>
<evidence type="ECO:0000313" key="2">
    <source>
        <dbReference type="Proteomes" id="UP000189299"/>
    </source>
</evidence>
<dbReference type="Gene3D" id="3.40.50.300">
    <property type="entry name" value="P-loop containing nucleotide triphosphate hydrolases"/>
    <property type="match status" value="2"/>
</dbReference>
<proteinExistence type="predicted"/>
<dbReference type="Proteomes" id="UP000189299">
    <property type="component" value="Unassembled WGS sequence"/>
</dbReference>
<evidence type="ECO:0000313" key="1">
    <source>
        <dbReference type="EMBL" id="ONN40449.1"/>
    </source>
</evidence>
<dbReference type="PANTHER" id="PTHR30121">
    <property type="entry name" value="UNCHARACTERIZED PROTEIN YJGR-RELATED"/>
    <property type="match status" value="1"/>
</dbReference>
<dbReference type="Pfam" id="PF12846">
    <property type="entry name" value="AAA_10"/>
    <property type="match status" value="1"/>
</dbReference>
<dbReference type="InterPro" id="IPR051162">
    <property type="entry name" value="T4SS_component"/>
</dbReference>
<dbReference type="PIRSF" id="PIRSF015040">
    <property type="entry name" value="ATPase_SAG2001_prd"/>
    <property type="match status" value="1"/>
</dbReference>
<sequence>MKLAIPLKHVYENMMYTKDNEIWAYYRIQSVSMPVTADRKKEEVKAKFRHLIGELKESGNVDIFMVPKDMTLEERFEELSDSFCKDLPEVARYYAKNTIKRLEHEMGLIYTYDWIIGVPLKSNELIDSFKDGMKKTYEKFRTNVVTQLGYDVVVGEKEFLAYREAELLIRRKMNLFQGKPLNEEEMKYLNRLNFIRNMPHTLEEEYANDTLENITDSEIDPSSRAGVLKLKSIEGESAIALLPISDTPLEVSYMHVAEIVQTLPFPVELRFKLNFTQTKGSLGMEGKANRSSLRLKNVVRESRAVGNAEGREISDSRKVVGNLQEQLNAEKEIVDWLGGIVVYAKDEKECRKRVGMIISLFKARKIKISRAQFQQVYLFYKFMMGESLKTADKKWVQTTTVAGFCENLLAINQRVGYHTGWYLGRVDPHLTPASTLQSAIRGSRNIILSNPFVANKYNEAMKTASLHQVVTGETGQGKSFLVSLLFMYMAMLDVKGLFIDPKTEKNKQIKAFLAKKENQKKYPYLYRLVRSFHLVALDPDKEENWGVLDPIVFLKGTDAKDTAEAMIYQIINLDDSRLAQTEVSRNIRLTIEERAQGKRVGMMNVIEKLQEHEEKEVKQVGDLLAEKVAGSVLRLGFSNGNTEGLSFTNRITIVGVLGLSVPKETDDPRFYTTAEKSSLALMVPLGKFCERFGAMNEEEETFEVFEEAWLFNTSPVGRKVLNAMKRVGRSQNNMLIYSTQSVADVNQEDDHGNFGTIFAFNEPKEEDKILEHVGVTVSEKNKEWLSGMKKGQCLMLDPYGNVQKISVHALFPEMLQLFQTVKETSGSNAEQRFS</sequence>
<dbReference type="AlphaFoldDB" id="A0A1V2UAZ1"/>
<accession>A0A1V2UAZ1</accession>
<dbReference type="InterPro" id="IPR027417">
    <property type="entry name" value="P-loop_NTPase"/>
</dbReference>
<dbReference type="OrthoDB" id="1647424at2"/>
<dbReference type="SUPFAM" id="SSF52540">
    <property type="entry name" value="P-loop containing nucleoside triphosphate hydrolases"/>
    <property type="match status" value="1"/>
</dbReference>
<dbReference type="RefSeq" id="WP_077152095.1">
    <property type="nucleotide sequence ID" value="NZ_CABMMO010000021.1"/>
</dbReference>
<reference evidence="1 2" key="1">
    <citation type="submission" date="2016-12" db="EMBL/GenBank/DDBJ databases">
        <authorList>
            <person name="Song W.-J."/>
            <person name="Kurnit D.M."/>
        </authorList>
    </citation>
    <scope>NUCLEOTIDE SEQUENCE [LARGE SCALE GENOMIC DNA]</scope>
    <source>
        <strain evidence="1 2">CGB1038-1_S1</strain>
    </source>
</reference>
<dbReference type="PANTHER" id="PTHR30121:SF6">
    <property type="entry name" value="SLR6007 PROTEIN"/>
    <property type="match status" value="1"/>
</dbReference>
<name>A0A1V2UAZ1_ENTMU</name>
<organism evidence="1 2">
    <name type="scientific">Enterococcus mundtii</name>
    <dbReference type="NCBI Taxonomy" id="53346"/>
    <lineage>
        <taxon>Bacteria</taxon>
        <taxon>Bacillati</taxon>
        <taxon>Bacillota</taxon>
        <taxon>Bacilli</taxon>
        <taxon>Lactobacillales</taxon>
        <taxon>Enterococcaceae</taxon>
        <taxon>Enterococcus</taxon>
    </lineage>
</organism>
<comment type="caution">
    <text evidence="1">The sequence shown here is derived from an EMBL/GenBank/DDBJ whole genome shotgun (WGS) entry which is preliminary data.</text>
</comment>
<dbReference type="EMBL" id="MSTR01000021">
    <property type="protein sequence ID" value="ONN40449.1"/>
    <property type="molecule type" value="Genomic_DNA"/>
</dbReference>
<protein>
    <recommendedName>
        <fullName evidence="3">Conjugal transfer protein</fullName>
    </recommendedName>
</protein>
<evidence type="ECO:0008006" key="3">
    <source>
        <dbReference type="Google" id="ProtNLM"/>
    </source>
</evidence>
<gene>
    <name evidence="1" type="ORF">BTN92_15085</name>
</gene>